<name>G5AG65_PHYSP</name>
<dbReference type="RefSeq" id="XP_009539108.1">
    <property type="nucleotide sequence ID" value="XM_009540813.1"/>
</dbReference>
<organism evidence="1 2">
    <name type="scientific">Phytophthora sojae (strain P6497)</name>
    <name type="common">Soybean stem and root rot agent</name>
    <name type="synonym">Phytophthora megasperma f. sp. glycines</name>
    <dbReference type="NCBI Taxonomy" id="1094619"/>
    <lineage>
        <taxon>Eukaryota</taxon>
        <taxon>Sar</taxon>
        <taxon>Stramenopiles</taxon>
        <taxon>Oomycota</taxon>
        <taxon>Peronosporomycetes</taxon>
        <taxon>Peronosporales</taxon>
        <taxon>Peronosporaceae</taxon>
        <taxon>Phytophthora</taxon>
    </lineage>
</organism>
<dbReference type="InParanoid" id="G5AG65"/>
<reference evidence="1 2" key="1">
    <citation type="journal article" date="2006" name="Science">
        <title>Phytophthora genome sequences uncover evolutionary origins and mechanisms of pathogenesis.</title>
        <authorList>
            <person name="Tyler B.M."/>
            <person name="Tripathy S."/>
            <person name="Zhang X."/>
            <person name="Dehal P."/>
            <person name="Jiang R.H."/>
            <person name="Aerts A."/>
            <person name="Arredondo F.D."/>
            <person name="Baxter L."/>
            <person name="Bensasson D."/>
            <person name="Beynon J.L."/>
            <person name="Chapman J."/>
            <person name="Damasceno C.M."/>
            <person name="Dorrance A.E."/>
            <person name="Dou D."/>
            <person name="Dickerman A.W."/>
            <person name="Dubchak I.L."/>
            <person name="Garbelotto M."/>
            <person name="Gijzen M."/>
            <person name="Gordon S.G."/>
            <person name="Govers F."/>
            <person name="Grunwald N.J."/>
            <person name="Huang W."/>
            <person name="Ivors K.L."/>
            <person name="Jones R.W."/>
            <person name="Kamoun S."/>
            <person name="Krampis K."/>
            <person name="Lamour K.H."/>
            <person name="Lee M.K."/>
            <person name="McDonald W.H."/>
            <person name="Medina M."/>
            <person name="Meijer H.J."/>
            <person name="Nordberg E.K."/>
            <person name="Maclean D.J."/>
            <person name="Ospina-Giraldo M.D."/>
            <person name="Morris P.F."/>
            <person name="Phuntumart V."/>
            <person name="Putnam N.H."/>
            <person name="Rash S."/>
            <person name="Rose J.K."/>
            <person name="Sakihama Y."/>
            <person name="Salamov A.A."/>
            <person name="Savidor A."/>
            <person name="Scheuring C.F."/>
            <person name="Smith B.M."/>
            <person name="Sobral B.W."/>
            <person name="Terry A."/>
            <person name="Torto-Alalibo T.A."/>
            <person name="Win J."/>
            <person name="Xu Z."/>
            <person name="Zhang H."/>
            <person name="Grigoriev I.V."/>
            <person name="Rokhsar D.S."/>
            <person name="Boore J.L."/>
        </authorList>
    </citation>
    <scope>NUCLEOTIDE SEQUENCE [LARGE SCALE GENOMIC DNA]</scope>
    <source>
        <strain evidence="1 2">P6497</strain>
    </source>
</reference>
<dbReference type="EMBL" id="JH159166">
    <property type="protein sequence ID" value="EGZ05577.1"/>
    <property type="molecule type" value="Genomic_DNA"/>
</dbReference>
<dbReference type="AlphaFoldDB" id="G5AG65"/>
<dbReference type="OMA" id="CDWIWES"/>
<feature type="non-terminal residue" evidence="1">
    <location>
        <position position="1"/>
    </location>
</feature>
<feature type="non-terminal residue" evidence="1">
    <location>
        <position position="131"/>
    </location>
</feature>
<dbReference type="GeneID" id="20652237"/>
<gene>
    <name evidence="1" type="ORF">PHYSODRAFT_424295</name>
</gene>
<evidence type="ECO:0000313" key="2">
    <source>
        <dbReference type="Proteomes" id="UP000002640"/>
    </source>
</evidence>
<accession>G5AG65</accession>
<proteinExistence type="predicted"/>
<dbReference type="Proteomes" id="UP000002640">
    <property type="component" value="Unassembled WGS sequence"/>
</dbReference>
<protein>
    <submittedName>
        <fullName evidence="1">Uncharacterized protein</fullName>
    </submittedName>
</protein>
<sequence length="131" mass="14713">LTAVDVVLRHQSAVAGVQELQPMITSFLGPPPSLSLRESAKYSSVRLCDWIWESSCTSAAERTSSWSLTNYLRSDVHYYEWQFERVLENAVANGDTPLVEWLLTHFSGCMVPEEAVINAAIHGNVRILQMM</sequence>
<keyword evidence="2" id="KW-1185">Reference proteome</keyword>
<evidence type="ECO:0000313" key="1">
    <source>
        <dbReference type="EMBL" id="EGZ05577.1"/>
    </source>
</evidence>
<dbReference type="SUPFAM" id="SSF140860">
    <property type="entry name" value="Pseudo ankyrin repeat-like"/>
    <property type="match status" value="1"/>
</dbReference>
<dbReference type="KEGG" id="psoj:PHYSODRAFT_424295"/>
<dbReference type="SMR" id="G5AG65"/>